<name>A0AAV7I4V9_COTGL</name>
<evidence type="ECO:0000313" key="2">
    <source>
        <dbReference type="Proteomes" id="UP000826195"/>
    </source>
</evidence>
<accession>A0AAV7I4V9</accession>
<organism evidence="1 2">
    <name type="scientific">Cotesia glomerata</name>
    <name type="common">Lepidopteran parasitic wasp</name>
    <name type="synonym">Apanteles glomeratus</name>
    <dbReference type="NCBI Taxonomy" id="32391"/>
    <lineage>
        <taxon>Eukaryota</taxon>
        <taxon>Metazoa</taxon>
        <taxon>Ecdysozoa</taxon>
        <taxon>Arthropoda</taxon>
        <taxon>Hexapoda</taxon>
        <taxon>Insecta</taxon>
        <taxon>Pterygota</taxon>
        <taxon>Neoptera</taxon>
        <taxon>Endopterygota</taxon>
        <taxon>Hymenoptera</taxon>
        <taxon>Apocrita</taxon>
        <taxon>Ichneumonoidea</taxon>
        <taxon>Braconidae</taxon>
        <taxon>Microgastrinae</taxon>
        <taxon>Cotesia</taxon>
    </lineage>
</organism>
<protein>
    <submittedName>
        <fullName evidence="1">Uncharacterized protein</fullName>
    </submittedName>
</protein>
<proteinExistence type="predicted"/>
<dbReference type="Proteomes" id="UP000826195">
    <property type="component" value="Unassembled WGS sequence"/>
</dbReference>
<evidence type="ECO:0000313" key="1">
    <source>
        <dbReference type="EMBL" id="KAH0540949.1"/>
    </source>
</evidence>
<keyword evidence="2" id="KW-1185">Reference proteome</keyword>
<dbReference type="AlphaFoldDB" id="A0AAV7I4V9"/>
<dbReference type="EMBL" id="JAHXZJ010002609">
    <property type="protein sequence ID" value="KAH0540949.1"/>
    <property type="molecule type" value="Genomic_DNA"/>
</dbReference>
<sequence>MPAGVFCFFAAKQYSVRSKDEDPGCYWEIHTYIVHMRAKQEMRNITSDPSPGKERSLICLVSRVFPFAFLLTHTFSHPRLLTHTLNLCGCVPCNSSGFVREKGKCLLGKAHKGIAFGAISQNGTNGDKVTLSGKRL</sequence>
<comment type="caution">
    <text evidence="1">The sequence shown here is derived from an EMBL/GenBank/DDBJ whole genome shotgun (WGS) entry which is preliminary data.</text>
</comment>
<gene>
    <name evidence="1" type="ORF">KQX54_020637</name>
</gene>
<reference evidence="1 2" key="1">
    <citation type="journal article" date="2021" name="J. Hered.">
        <title>A chromosome-level genome assembly of the parasitoid wasp, Cotesia glomerata (Hymenoptera: Braconidae).</title>
        <authorList>
            <person name="Pinto B.J."/>
            <person name="Weis J.J."/>
            <person name="Gamble T."/>
            <person name="Ode P.J."/>
            <person name="Paul R."/>
            <person name="Zaspel J.M."/>
        </authorList>
    </citation>
    <scope>NUCLEOTIDE SEQUENCE [LARGE SCALE GENOMIC DNA]</scope>
    <source>
        <strain evidence="1">CgM1</strain>
    </source>
</reference>